<dbReference type="Proteomes" id="UP000887560">
    <property type="component" value="Unplaced"/>
</dbReference>
<name>A0A915NXC8_9BILA</name>
<evidence type="ECO:0000256" key="8">
    <source>
        <dbReference type="ARBA" id="ARBA00023065"/>
    </source>
</evidence>
<dbReference type="PANTHER" id="PTHR11690">
    <property type="entry name" value="AMILORIDE-SENSITIVE SODIUM CHANNEL-RELATED"/>
    <property type="match status" value="1"/>
</dbReference>
<accession>A0A915NXC8</accession>
<evidence type="ECO:0000256" key="3">
    <source>
        <dbReference type="ARBA" id="ARBA00022448"/>
    </source>
</evidence>
<keyword evidence="12 13" id="KW-0407">Ion channel</keyword>
<keyword evidence="11 13" id="KW-0739">Sodium transport</keyword>
<comment type="subcellular location">
    <subcellularLocation>
        <location evidence="1">Membrane</location>
        <topology evidence="1">Multi-pass membrane protein</topology>
    </subcellularLocation>
</comment>
<keyword evidence="3 13" id="KW-0813">Transport</keyword>
<evidence type="ECO:0000256" key="4">
    <source>
        <dbReference type="ARBA" id="ARBA00022461"/>
    </source>
</evidence>
<dbReference type="GO" id="GO:0005886">
    <property type="term" value="C:plasma membrane"/>
    <property type="evidence" value="ECO:0007669"/>
    <property type="project" value="TreeGrafter"/>
</dbReference>
<evidence type="ECO:0000256" key="10">
    <source>
        <dbReference type="ARBA" id="ARBA00023180"/>
    </source>
</evidence>
<evidence type="ECO:0000256" key="13">
    <source>
        <dbReference type="RuleBase" id="RU000679"/>
    </source>
</evidence>
<dbReference type="WBParaSite" id="scf7180000421093.g6295">
    <property type="protein sequence ID" value="scf7180000421093.g6295"/>
    <property type="gene ID" value="scf7180000421093.g6295"/>
</dbReference>
<dbReference type="GO" id="GO:0015280">
    <property type="term" value="F:ligand-gated sodium channel activity"/>
    <property type="evidence" value="ECO:0007669"/>
    <property type="project" value="TreeGrafter"/>
</dbReference>
<dbReference type="InterPro" id="IPR001873">
    <property type="entry name" value="ENaC"/>
</dbReference>
<evidence type="ECO:0000256" key="2">
    <source>
        <dbReference type="ARBA" id="ARBA00007193"/>
    </source>
</evidence>
<evidence type="ECO:0000256" key="1">
    <source>
        <dbReference type="ARBA" id="ARBA00004141"/>
    </source>
</evidence>
<reference evidence="16" key="1">
    <citation type="submission" date="2022-11" db="UniProtKB">
        <authorList>
            <consortium name="WormBaseParasite"/>
        </authorList>
    </citation>
    <scope>IDENTIFICATION</scope>
</reference>
<keyword evidence="7" id="KW-0915">Sodium</keyword>
<keyword evidence="10" id="KW-0325">Glycoprotein</keyword>
<keyword evidence="8 13" id="KW-0406">Ion transport</keyword>
<dbReference type="InterPro" id="IPR043136">
    <property type="entry name" value="B30.2/SPRY_sf"/>
</dbReference>
<evidence type="ECO:0000256" key="12">
    <source>
        <dbReference type="ARBA" id="ARBA00023303"/>
    </source>
</evidence>
<feature type="compositionally biased region" description="Polar residues" evidence="14">
    <location>
        <begin position="98"/>
        <end position="109"/>
    </location>
</feature>
<keyword evidence="4 13" id="KW-0894">Sodium channel</keyword>
<dbReference type="AlphaFoldDB" id="A0A915NXC8"/>
<keyword evidence="5 13" id="KW-0812">Transmembrane</keyword>
<dbReference type="Gene3D" id="1.10.287.770">
    <property type="entry name" value="YojJ-like"/>
    <property type="match status" value="1"/>
</dbReference>
<dbReference type="Pfam" id="PF00858">
    <property type="entry name" value="ASC"/>
    <property type="match status" value="2"/>
</dbReference>
<feature type="region of interest" description="Disordered" evidence="14">
    <location>
        <begin position="75"/>
        <end position="114"/>
    </location>
</feature>
<evidence type="ECO:0000256" key="6">
    <source>
        <dbReference type="ARBA" id="ARBA00022989"/>
    </source>
</evidence>
<organism evidence="15 16">
    <name type="scientific">Meloidogyne floridensis</name>
    <dbReference type="NCBI Taxonomy" id="298350"/>
    <lineage>
        <taxon>Eukaryota</taxon>
        <taxon>Metazoa</taxon>
        <taxon>Ecdysozoa</taxon>
        <taxon>Nematoda</taxon>
        <taxon>Chromadorea</taxon>
        <taxon>Rhabditida</taxon>
        <taxon>Tylenchina</taxon>
        <taxon>Tylenchomorpha</taxon>
        <taxon>Tylenchoidea</taxon>
        <taxon>Meloidogynidae</taxon>
        <taxon>Meloidogyninae</taxon>
        <taxon>Meloidogyne</taxon>
    </lineage>
</organism>
<dbReference type="PANTHER" id="PTHR11690:SF242">
    <property type="entry name" value="DEGENERIN UNC-8"/>
    <property type="match status" value="1"/>
</dbReference>
<sequence length="1188" mass="135374">MNKNNFLNPKVVIIPPSSSSISSSTSSYSSEKKPLISQKNAQLRAKFFGLIPNNEEIIYADEDDLLIFSNGTNNFGRREKHPNRSTQINIPSHPPSTPSQQKHQNNSSLNHKHSPLFKKKGKWKQFNNSLVLDCQKCSNYWNRAKAVVHNCFSGAVTSASQNLNKFRHRRHRCWSTSEGTITNSSDDERETKEQIKDTSYCVKKDCGFLYTSSRKTNKETRMEHGPREYLSFKDIGIDFCARTSSHGIPFVGTHSFFGRPFWATVTAIAFCSFIIQTYYTLSDYLEFRTIIEMQLKFEPAPFPAATICVCTHYDDQCVPQQYFPDEHNKNSSVCLCYEDQQTGDIWPCYAHFVWKQKHCSFCSHSNTCDDPDLPNNKTKIKLTAPSIPCLCQPISHYCIKDSRKLGQDFKWWNPHNYTIYPFTTRPPPSELEEAFGLEDLKDRGAITTRTKENLIFLVAGMSRQIRQSLSYTLHEFVLRCSFNSKDCDLNRDFQIQIDPEYGNCWTFNFNDSVELKNSRAGPMYGLRLLLNVNQSDYMPTTEAAGVRIVVHEQDQEPFPDTFGYSAPTGFVSSFGLKTKILHRLDAPYGKCSDTFRPAGYIYAEHYSPEHIILERCGCGDPQNTFETAYSAASWPAQNFNIGQDDCALVLGNNFTMASCTEQSGSELGFPIDLEFLTYLYPLVNLFSDLGGNIGLWIGFSLITVLEIVELVFECFAYGCKQCIYRPLQRKAQMRRNRRQSLNEENLNGEIEQKEGFRHAGTKISRHISLLEPGYLNEGPAQGGHGHQYQRRWAGTMRNWKRPTTTQYPRNIPPFFEQKFGDVQKEKKNENVFLQKINLLLMEDTATERSFDGCDEPCNSVCSSLYQEMSDKYYALESVVTSLSKKINDLDLHRKIEDLQNQLNTTTLNQNASISNCNTKVFDIIAKIEGINEIKREIDGKITKWSEIMAKNIPTLPSTIYKHCENKLDKISDTQSCCDQNCKNSNGLCNNGNGVVKIRPGGNSAIYRSSTQIDKENRSIMVFTENKNMGANIPADIPDNVYVTFYCEMTVLIDDDDGDSCDVQVGLLKDESNYYRIGKDGKYHTTDRNNNSIFSDPIDGNFVLGLGQTFAPRNMPSAKMQLFFTKDGTKIRKKIIFSEINLGGRKTFLVDEEDMLPHVIMKSVNVLVNFGNDPNKPFVYDINNHEAAY</sequence>
<evidence type="ECO:0000256" key="5">
    <source>
        <dbReference type="ARBA" id="ARBA00022692"/>
    </source>
</evidence>
<proteinExistence type="inferred from homology"/>
<keyword evidence="6" id="KW-1133">Transmembrane helix</keyword>
<evidence type="ECO:0000256" key="9">
    <source>
        <dbReference type="ARBA" id="ARBA00023136"/>
    </source>
</evidence>
<dbReference type="Gene3D" id="2.60.120.920">
    <property type="match status" value="1"/>
</dbReference>
<dbReference type="Gene3D" id="2.60.470.10">
    <property type="entry name" value="Acid-sensing ion channels like domains"/>
    <property type="match status" value="1"/>
</dbReference>
<protein>
    <submittedName>
        <fullName evidence="16">Uncharacterized protein</fullName>
    </submittedName>
</protein>
<comment type="similarity">
    <text evidence="2 13">Belongs to the amiloride-sensitive sodium channel (TC 1.A.6) family.</text>
</comment>
<evidence type="ECO:0000256" key="14">
    <source>
        <dbReference type="SAM" id="MobiDB-lite"/>
    </source>
</evidence>
<evidence type="ECO:0000313" key="16">
    <source>
        <dbReference type="WBParaSite" id="scf7180000421093.g6295"/>
    </source>
</evidence>
<keyword evidence="9" id="KW-0472">Membrane</keyword>
<evidence type="ECO:0000313" key="15">
    <source>
        <dbReference type="Proteomes" id="UP000887560"/>
    </source>
</evidence>
<evidence type="ECO:0000256" key="11">
    <source>
        <dbReference type="ARBA" id="ARBA00023201"/>
    </source>
</evidence>
<keyword evidence="15" id="KW-1185">Reference proteome</keyword>
<dbReference type="PRINTS" id="PR01078">
    <property type="entry name" value="AMINACHANNEL"/>
</dbReference>
<evidence type="ECO:0000256" key="7">
    <source>
        <dbReference type="ARBA" id="ARBA00023053"/>
    </source>
</evidence>